<reference evidence="1 2" key="1">
    <citation type="submission" date="2024-04" db="EMBL/GenBank/DDBJ databases">
        <title>Phyllosticta paracitricarpa is synonymous to the EU quarantine fungus P. citricarpa based on phylogenomic analyses.</title>
        <authorList>
            <consortium name="Lawrence Berkeley National Laboratory"/>
            <person name="Van Ingen-Buijs V.A."/>
            <person name="Van Westerhoven A.C."/>
            <person name="Haridas S."/>
            <person name="Skiadas P."/>
            <person name="Martin F."/>
            <person name="Groenewald J.Z."/>
            <person name="Crous P.W."/>
            <person name="Seidl M.F."/>
        </authorList>
    </citation>
    <scope>NUCLEOTIDE SEQUENCE [LARGE SCALE GENOMIC DNA]</scope>
    <source>
        <strain evidence="1 2">CBS 123374</strain>
    </source>
</reference>
<gene>
    <name evidence="1" type="ORF">HDK90DRAFT_114857</name>
</gene>
<dbReference type="Proteomes" id="UP001492380">
    <property type="component" value="Unassembled WGS sequence"/>
</dbReference>
<dbReference type="EMBL" id="JBBWRZ010000014">
    <property type="protein sequence ID" value="KAK8223222.1"/>
    <property type="molecule type" value="Genomic_DNA"/>
</dbReference>
<keyword evidence="2" id="KW-1185">Reference proteome</keyword>
<accession>A0ABR1YA94</accession>
<evidence type="ECO:0000313" key="2">
    <source>
        <dbReference type="Proteomes" id="UP001492380"/>
    </source>
</evidence>
<organism evidence="1 2">
    <name type="scientific">Phyllosticta capitalensis</name>
    <dbReference type="NCBI Taxonomy" id="121624"/>
    <lineage>
        <taxon>Eukaryota</taxon>
        <taxon>Fungi</taxon>
        <taxon>Dikarya</taxon>
        <taxon>Ascomycota</taxon>
        <taxon>Pezizomycotina</taxon>
        <taxon>Dothideomycetes</taxon>
        <taxon>Dothideomycetes incertae sedis</taxon>
        <taxon>Botryosphaeriales</taxon>
        <taxon>Phyllostictaceae</taxon>
        <taxon>Phyllosticta</taxon>
    </lineage>
</organism>
<name>A0ABR1YA94_9PEZI</name>
<proteinExistence type="predicted"/>
<sequence length="208" mass="22984">MPVVARCLWNHHSTVGYPAYNQAVPIQFFSPGLYSPNHSPNGCAPALWSYRLFGQSLILPPCGTNPRQIGCLDVTKLPGHTIHLIQGAQPYHLTNSCVTNASADAFGSTRLNSVWPKTPSPHSFYPSAFQRRNMAQWAKIEAAAIVISQPSWSDSTRGARVALAWCLTLAHGQRRSVYYQKSVASACLFRRTCCGDFIPRCRHDLLVS</sequence>
<protein>
    <submittedName>
        <fullName evidence="1">Uncharacterized protein</fullName>
    </submittedName>
</protein>
<comment type="caution">
    <text evidence="1">The sequence shown here is derived from an EMBL/GenBank/DDBJ whole genome shotgun (WGS) entry which is preliminary data.</text>
</comment>
<evidence type="ECO:0000313" key="1">
    <source>
        <dbReference type="EMBL" id="KAK8223222.1"/>
    </source>
</evidence>